<sequence>MTTLHPEKVVEVISTMEMQQEEPDRQKTCCGCKYVFKRLWWIMFKKQRKTPQQKTVDKKVYAIIEVNNKETRKFEDKSIEKIETLATIEEKQVEEVVKIQIDVVIEQKEAIELDAKEERVIKEEAPLDGREQAE</sequence>
<dbReference type="Proteomes" id="UP000770661">
    <property type="component" value="Unassembled WGS sequence"/>
</dbReference>
<dbReference type="AlphaFoldDB" id="A0A8J5D0E3"/>
<evidence type="ECO:0000313" key="2">
    <source>
        <dbReference type="Proteomes" id="UP000770661"/>
    </source>
</evidence>
<comment type="caution">
    <text evidence="1">The sequence shown here is derived from an EMBL/GenBank/DDBJ whole genome shotgun (WGS) entry which is preliminary data.</text>
</comment>
<reference evidence="1" key="1">
    <citation type="submission" date="2020-07" db="EMBL/GenBank/DDBJ databases">
        <title>The High-quality genome of the commercially important snow crab, Chionoecetes opilio.</title>
        <authorList>
            <person name="Jeong J.-H."/>
            <person name="Ryu S."/>
        </authorList>
    </citation>
    <scope>NUCLEOTIDE SEQUENCE</scope>
    <source>
        <strain evidence="1">MADBK_172401_WGS</strain>
        <tissue evidence="1">Digestive gland</tissue>
    </source>
</reference>
<organism evidence="1 2">
    <name type="scientific">Chionoecetes opilio</name>
    <name type="common">Atlantic snow crab</name>
    <name type="synonym">Cancer opilio</name>
    <dbReference type="NCBI Taxonomy" id="41210"/>
    <lineage>
        <taxon>Eukaryota</taxon>
        <taxon>Metazoa</taxon>
        <taxon>Ecdysozoa</taxon>
        <taxon>Arthropoda</taxon>
        <taxon>Crustacea</taxon>
        <taxon>Multicrustacea</taxon>
        <taxon>Malacostraca</taxon>
        <taxon>Eumalacostraca</taxon>
        <taxon>Eucarida</taxon>
        <taxon>Decapoda</taxon>
        <taxon>Pleocyemata</taxon>
        <taxon>Brachyura</taxon>
        <taxon>Eubrachyura</taxon>
        <taxon>Majoidea</taxon>
        <taxon>Majidae</taxon>
        <taxon>Chionoecetes</taxon>
    </lineage>
</organism>
<keyword evidence="2" id="KW-1185">Reference proteome</keyword>
<accession>A0A8J5D0E3</accession>
<evidence type="ECO:0000313" key="1">
    <source>
        <dbReference type="EMBL" id="KAG0727201.1"/>
    </source>
</evidence>
<dbReference type="EMBL" id="JACEEZ010003627">
    <property type="protein sequence ID" value="KAG0727201.1"/>
    <property type="molecule type" value="Genomic_DNA"/>
</dbReference>
<name>A0A8J5D0E3_CHIOP</name>
<proteinExistence type="predicted"/>
<gene>
    <name evidence="1" type="ORF">GWK47_035147</name>
</gene>
<protein>
    <submittedName>
        <fullName evidence="1">Uncharacterized protein</fullName>
    </submittedName>
</protein>